<keyword evidence="2" id="KW-1185">Reference proteome</keyword>
<comment type="caution">
    <text evidence="1">The sequence shown here is derived from an EMBL/GenBank/DDBJ whole genome shotgun (WGS) entry which is preliminary data.</text>
</comment>
<reference evidence="1 2" key="1">
    <citation type="submission" date="2023-10" db="EMBL/GenBank/DDBJ databases">
        <title>Genome-Wide Identification Analysis in wild type Solanum Pinnatisectum Reveals Some Genes Defensing Phytophthora Infestans.</title>
        <authorList>
            <person name="Sun C."/>
        </authorList>
    </citation>
    <scope>NUCLEOTIDE SEQUENCE [LARGE SCALE GENOMIC DNA]</scope>
    <source>
        <strain evidence="1">LQN</strain>
        <tissue evidence="1">Leaf</tissue>
    </source>
</reference>
<dbReference type="EMBL" id="JAWPEI010000010">
    <property type="protein sequence ID" value="KAK4713581.1"/>
    <property type="molecule type" value="Genomic_DNA"/>
</dbReference>
<evidence type="ECO:0000313" key="2">
    <source>
        <dbReference type="Proteomes" id="UP001311915"/>
    </source>
</evidence>
<dbReference type="Proteomes" id="UP001311915">
    <property type="component" value="Unassembled WGS sequence"/>
</dbReference>
<evidence type="ECO:0000313" key="1">
    <source>
        <dbReference type="EMBL" id="KAK4713581.1"/>
    </source>
</evidence>
<gene>
    <name evidence="1" type="ORF">R3W88_019488</name>
</gene>
<organism evidence="1 2">
    <name type="scientific">Solanum pinnatisectum</name>
    <name type="common">tansyleaf nightshade</name>
    <dbReference type="NCBI Taxonomy" id="50273"/>
    <lineage>
        <taxon>Eukaryota</taxon>
        <taxon>Viridiplantae</taxon>
        <taxon>Streptophyta</taxon>
        <taxon>Embryophyta</taxon>
        <taxon>Tracheophyta</taxon>
        <taxon>Spermatophyta</taxon>
        <taxon>Magnoliopsida</taxon>
        <taxon>eudicotyledons</taxon>
        <taxon>Gunneridae</taxon>
        <taxon>Pentapetalae</taxon>
        <taxon>asterids</taxon>
        <taxon>lamiids</taxon>
        <taxon>Solanales</taxon>
        <taxon>Solanaceae</taxon>
        <taxon>Solanoideae</taxon>
        <taxon>Solaneae</taxon>
        <taxon>Solanum</taxon>
    </lineage>
</organism>
<proteinExistence type="predicted"/>
<dbReference type="AlphaFoldDB" id="A0AAV9KJV1"/>
<name>A0AAV9KJV1_9SOLN</name>
<accession>A0AAV9KJV1</accession>
<protein>
    <submittedName>
        <fullName evidence="1">Uncharacterized protein</fullName>
    </submittedName>
</protein>
<sequence length="117" mass="13630">MRAMDVRIMVIIGAIMIAMIKSRMRMRATIPEENMREILNRTLMVKIERKNALVEAPMMIREHVRYNTLLYKKYAEHTPRACEESYSYSCADLHPSRSSVSLAQVKVIRGEEESVQL</sequence>